<reference evidence="2 3" key="1">
    <citation type="journal article" date="2012" name="BMC Genomics">
        <title>Comparative genomics of bacteria in the genus Providencia isolated from wild Drosophila melanogaster.</title>
        <authorList>
            <person name="Galac M.R."/>
            <person name="Lazzaro B.P."/>
        </authorList>
    </citation>
    <scope>NUCLEOTIDE SEQUENCE [LARGE SCALE GENOMIC DNA]</scope>
    <source>
        <strain evidence="2 3">DSM 19967</strain>
    </source>
</reference>
<dbReference type="OrthoDB" id="4536617at2"/>
<feature type="domain" description="ParB-like N-terminal" evidence="1">
    <location>
        <begin position="51"/>
        <end position="141"/>
    </location>
</feature>
<evidence type="ECO:0000259" key="1">
    <source>
        <dbReference type="Pfam" id="PF02195"/>
    </source>
</evidence>
<dbReference type="HOGENOM" id="CLU_105812_0_0_6"/>
<dbReference type="SUPFAM" id="SSF110849">
    <property type="entry name" value="ParB/Sulfiredoxin"/>
    <property type="match status" value="1"/>
</dbReference>
<proteinExistence type="predicted"/>
<accession>K8WJZ3</accession>
<dbReference type="InterPro" id="IPR003115">
    <property type="entry name" value="ParB_N"/>
</dbReference>
<dbReference type="PANTHER" id="PTHR30083">
    <property type="entry name" value="TRANSCRIPTIONAL REGULATOR-RELATED"/>
    <property type="match status" value="1"/>
</dbReference>
<dbReference type="PATRIC" id="fig|1141660.3.peg.428"/>
<dbReference type="RefSeq" id="WP_008914317.1">
    <property type="nucleotide sequence ID" value="NZ_CM001773.1"/>
</dbReference>
<dbReference type="GO" id="GO:0071453">
    <property type="term" value="P:cellular response to oxygen levels"/>
    <property type="evidence" value="ECO:0007669"/>
    <property type="project" value="TreeGrafter"/>
</dbReference>
<dbReference type="PANTHER" id="PTHR30083:SF1">
    <property type="entry name" value="TRANSCRIPTIONAL REGULATOR"/>
    <property type="match status" value="1"/>
</dbReference>
<dbReference type="Gene3D" id="3.90.1530.10">
    <property type="entry name" value="Conserved hypothetical protein from pyrococcus furiosus pfu- 392566-001, ParB domain"/>
    <property type="match status" value="1"/>
</dbReference>
<dbReference type="Proteomes" id="UP000010290">
    <property type="component" value="Chromosome"/>
</dbReference>
<dbReference type="Pfam" id="PF02195">
    <property type="entry name" value="ParB_N"/>
    <property type="match status" value="1"/>
</dbReference>
<gene>
    <name evidence="2" type="ORF">OO7_02141</name>
</gene>
<comment type="caution">
    <text evidence="2">The sequence shown here is derived from an EMBL/GenBank/DDBJ whole genome shotgun (WGS) entry which is preliminary data.</text>
</comment>
<dbReference type="InterPro" id="IPR036086">
    <property type="entry name" value="ParB/Sulfiredoxin_sf"/>
</dbReference>
<evidence type="ECO:0000313" key="2">
    <source>
        <dbReference type="EMBL" id="EKT60859.1"/>
    </source>
</evidence>
<dbReference type="AlphaFoldDB" id="K8WJZ3"/>
<keyword evidence="3" id="KW-1185">Reference proteome</keyword>
<sequence>MNSIEDIFSELKTYLATLSSADKISAINRLKYFLHTESPFHQEPVDCVIWIKRNSLETNNYNPNVMSSKEKKLLEVSLERDGFTQPIVVLPAGAHSDDKIKWQIIDGYHRYISSGHTKLNERLNGYIPISIMTFDDLKKQMASTIRHNRARGQHTVAAMSEIVCDLYQLGWDDKKIAQELGMQPDEVLRLKQISGLSALFKDSRYTEAWSVE</sequence>
<evidence type="ECO:0000313" key="3">
    <source>
        <dbReference type="Proteomes" id="UP000010290"/>
    </source>
</evidence>
<protein>
    <submittedName>
        <fullName evidence="2">Immunoglobulin-binding regulator</fullName>
    </submittedName>
</protein>
<name>K8WJZ3_9GAMM</name>
<organism evidence="2 3">
    <name type="scientific">Providencia sneebia DSM 19967</name>
    <dbReference type="NCBI Taxonomy" id="1141660"/>
    <lineage>
        <taxon>Bacteria</taxon>
        <taxon>Pseudomonadati</taxon>
        <taxon>Pseudomonadota</taxon>
        <taxon>Gammaproteobacteria</taxon>
        <taxon>Enterobacterales</taxon>
        <taxon>Morganellaceae</taxon>
        <taxon>Providencia</taxon>
    </lineage>
</organism>
<dbReference type="EMBL" id="AKKN01000003">
    <property type="protein sequence ID" value="EKT60859.1"/>
    <property type="molecule type" value="Genomic_DNA"/>
</dbReference>